<dbReference type="PANTHER" id="PTHR21299:SF2">
    <property type="entry name" value="CYTIDYLATE KINASE"/>
    <property type="match status" value="1"/>
</dbReference>
<dbReference type="Gene3D" id="3.40.50.300">
    <property type="entry name" value="P-loop containing nucleotide triphosphate hydrolases"/>
    <property type="match status" value="1"/>
</dbReference>
<dbReference type="OrthoDB" id="9807434at2"/>
<evidence type="ECO:0000256" key="4">
    <source>
        <dbReference type="ARBA" id="ARBA00022777"/>
    </source>
</evidence>
<evidence type="ECO:0000256" key="8">
    <source>
        <dbReference type="HAMAP-Rule" id="MF_00238"/>
    </source>
</evidence>
<organism evidence="9 10">
    <name type="scientific">Bradymonas sediminis</name>
    <dbReference type="NCBI Taxonomy" id="1548548"/>
    <lineage>
        <taxon>Bacteria</taxon>
        <taxon>Deltaproteobacteria</taxon>
        <taxon>Bradymonadales</taxon>
        <taxon>Bradymonadaceae</taxon>
        <taxon>Bradymonas</taxon>
    </lineage>
</organism>
<dbReference type="InterPro" id="IPR003136">
    <property type="entry name" value="Cytidylate_kin"/>
</dbReference>
<accession>A0A2Z4FG93</accession>
<proteinExistence type="inferred from homology"/>
<dbReference type="EMBL" id="CP030032">
    <property type="protein sequence ID" value="AWV87939.1"/>
    <property type="molecule type" value="Genomic_DNA"/>
</dbReference>
<evidence type="ECO:0000256" key="7">
    <source>
        <dbReference type="ARBA" id="ARBA00048478"/>
    </source>
</evidence>
<keyword evidence="2 8" id="KW-0808">Transferase</keyword>
<name>A0A2Z4FG93_9DELT</name>
<protein>
    <recommendedName>
        <fullName evidence="8">Cytidylate kinase</fullName>
        <shortName evidence="8">CK</shortName>
        <ecNumber evidence="8">2.7.4.25</ecNumber>
    </recommendedName>
    <alternativeName>
        <fullName evidence="8">Cytidine monophosphate kinase</fullName>
        <shortName evidence="8">CMP kinase</shortName>
    </alternativeName>
</protein>
<dbReference type="InterPro" id="IPR011994">
    <property type="entry name" value="Cytidylate_kinase_dom"/>
</dbReference>
<evidence type="ECO:0000313" key="9">
    <source>
        <dbReference type="EMBL" id="AWV87939.1"/>
    </source>
</evidence>
<dbReference type="GO" id="GO:0015949">
    <property type="term" value="P:nucleobase-containing small molecule interconversion"/>
    <property type="evidence" value="ECO:0007669"/>
    <property type="project" value="TreeGrafter"/>
</dbReference>
<dbReference type="GO" id="GO:0005829">
    <property type="term" value="C:cytosol"/>
    <property type="evidence" value="ECO:0007669"/>
    <property type="project" value="TreeGrafter"/>
</dbReference>
<comment type="catalytic activity">
    <reaction evidence="6 8">
        <text>dCMP + ATP = dCDP + ADP</text>
        <dbReference type="Rhea" id="RHEA:25094"/>
        <dbReference type="ChEBI" id="CHEBI:30616"/>
        <dbReference type="ChEBI" id="CHEBI:57566"/>
        <dbReference type="ChEBI" id="CHEBI:58593"/>
        <dbReference type="ChEBI" id="CHEBI:456216"/>
        <dbReference type="EC" id="2.7.4.25"/>
    </reaction>
</comment>
<dbReference type="HAMAP" id="MF_00238">
    <property type="entry name" value="Cytidyl_kinase_type1"/>
    <property type="match status" value="1"/>
</dbReference>
<dbReference type="GO" id="GO:0036430">
    <property type="term" value="F:CMP kinase activity"/>
    <property type="evidence" value="ECO:0007669"/>
    <property type="project" value="RHEA"/>
</dbReference>
<evidence type="ECO:0000256" key="2">
    <source>
        <dbReference type="ARBA" id="ARBA00022679"/>
    </source>
</evidence>
<dbReference type="AlphaFoldDB" id="A0A2Z4FG93"/>
<comment type="similarity">
    <text evidence="1 8">Belongs to the cytidylate kinase family. Type 1 subfamily.</text>
</comment>
<evidence type="ECO:0000256" key="6">
    <source>
        <dbReference type="ARBA" id="ARBA00047615"/>
    </source>
</evidence>
<comment type="catalytic activity">
    <reaction evidence="7 8">
        <text>CMP + ATP = CDP + ADP</text>
        <dbReference type="Rhea" id="RHEA:11600"/>
        <dbReference type="ChEBI" id="CHEBI:30616"/>
        <dbReference type="ChEBI" id="CHEBI:58069"/>
        <dbReference type="ChEBI" id="CHEBI:60377"/>
        <dbReference type="ChEBI" id="CHEBI:456216"/>
        <dbReference type="EC" id="2.7.4.25"/>
    </reaction>
</comment>
<evidence type="ECO:0000256" key="1">
    <source>
        <dbReference type="ARBA" id="ARBA00009427"/>
    </source>
</evidence>
<evidence type="ECO:0000313" key="10">
    <source>
        <dbReference type="Proteomes" id="UP000249799"/>
    </source>
</evidence>
<dbReference type="SUPFAM" id="SSF52540">
    <property type="entry name" value="P-loop containing nucleoside triphosphate hydrolases"/>
    <property type="match status" value="1"/>
</dbReference>
<dbReference type="RefSeq" id="WP_111331237.1">
    <property type="nucleotide sequence ID" value="NZ_CP030032.1"/>
</dbReference>
<keyword evidence="5 8" id="KW-0067">ATP-binding</keyword>
<evidence type="ECO:0000256" key="3">
    <source>
        <dbReference type="ARBA" id="ARBA00022741"/>
    </source>
</evidence>
<sequence length="225" mass="24889">MIVAIDGPAGAGKSTIARRVARRLDFQLIDTGAIYRTVAWRAVEAEMNLEDAPAIAELAASLHFDFKRDEQGENRLICDGRVMGNEIRTPEISLASSQISSHPELRQALLQIQRDLGERASSVLEGRDIGTVVFPRADVKIFLTASNEIRAQRRVDQMRERGEAAELEQVLAEIVERDRRDSERAAAPLKRADDAVDIDTSTLDIDQVVAKILEVVTNGGFADQR</sequence>
<keyword evidence="4 8" id="KW-0418">Kinase</keyword>
<dbReference type="Proteomes" id="UP000249799">
    <property type="component" value="Chromosome"/>
</dbReference>
<keyword evidence="8" id="KW-0963">Cytoplasm</keyword>
<reference evidence="9 10" key="1">
    <citation type="submission" date="2018-06" db="EMBL/GenBank/DDBJ databases">
        <title>Lujinxingia sediminis gen. nov. sp. nov., a new facultative anaerobic member of the class Deltaproteobacteria, and proposal of Lujinxingaceae fam. nov.</title>
        <authorList>
            <person name="Guo L.-Y."/>
            <person name="Li C.-M."/>
            <person name="Wang S."/>
            <person name="Du Z.-J."/>
        </authorList>
    </citation>
    <scope>NUCLEOTIDE SEQUENCE [LARGE SCALE GENOMIC DNA]</scope>
    <source>
        <strain evidence="9 10">FA350</strain>
    </source>
</reference>
<dbReference type="GO" id="GO:0006220">
    <property type="term" value="P:pyrimidine nucleotide metabolic process"/>
    <property type="evidence" value="ECO:0007669"/>
    <property type="project" value="UniProtKB-UniRule"/>
</dbReference>
<dbReference type="CDD" id="cd02020">
    <property type="entry name" value="CMPK"/>
    <property type="match status" value="1"/>
</dbReference>
<dbReference type="GO" id="GO:0005524">
    <property type="term" value="F:ATP binding"/>
    <property type="evidence" value="ECO:0007669"/>
    <property type="project" value="UniProtKB-UniRule"/>
</dbReference>
<dbReference type="KEGG" id="bsed:DN745_00775"/>
<dbReference type="GO" id="GO:0036431">
    <property type="term" value="F:dCMP kinase activity"/>
    <property type="evidence" value="ECO:0007669"/>
    <property type="project" value="InterPro"/>
</dbReference>
<comment type="subcellular location">
    <subcellularLocation>
        <location evidence="8">Cytoplasm</location>
    </subcellularLocation>
</comment>
<dbReference type="NCBIfam" id="TIGR00017">
    <property type="entry name" value="cmk"/>
    <property type="match status" value="1"/>
</dbReference>
<evidence type="ECO:0000256" key="5">
    <source>
        <dbReference type="ARBA" id="ARBA00022840"/>
    </source>
</evidence>
<dbReference type="EC" id="2.7.4.25" evidence="8"/>
<dbReference type="Pfam" id="PF02224">
    <property type="entry name" value="Cytidylate_kin"/>
    <property type="match status" value="1"/>
</dbReference>
<gene>
    <name evidence="8" type="primary">cmk</name>
    <name evidence="9" type="ORF">DN745_00775</name>
</gene>
<keyword evidence="3 8" id="KW-0547">Nucleotide-binding</keyword>
<keyword evidence="10" id="KW-1185">Reference proteome</keyword>
<feature type="binding site" evidence="8">
    <location>
        <begin position="7"/>
        <end position="15"/>
    </location>
    <ligand>
        <name>ATP</name>
        <dbReference type="ChEBI" id="CHEBI:30616"/>
    </ligand>
</feature>
<dbReference type="InterPro" id="IPR027417">
    <property type="entry name" value="P-loop_NTPase"/>
</dbReference>
<dbReference type="PANTHER" id="PTHR21299">
    <property type="entry name" value="CYTIDYLATE KINASE/PANTOATE-BETA-ALANINE LIGASE"/>
    <property type="match status" value="1"/>
</dbReference>